<dbReference type="STRING" id="313628.LNTAR_00555"/>
<keyword evidence="2" id="KW-1185">Reference proteome</keyword>
<protein>
    <submittedName>
        <fullName evidence="1">Uncharacterized protein</fullName>
    </submittedName>
</protein>
<name>A6DKE8_9BACT</name>
<reference evidence="1 2" key="1">
    <citation type="journal article" date="2010" name="J. Bacteriol.">
        <title>Genome sequence of Lentisphaera araneosa HTCC2155T, the type species of the order Lentisphaerales in the phylum Lentisphaerae.</title>
        <authorList>
            <person name="Thrash J.C."/>
            <person name="Cho J.C."/>
            <person name="Vergin K.L."/>
            <person name="Morris R.M."/>
            <person name="Giovannoni S.J."/>
        </authorList>
    </citation>
    <scope>NUCLEOTIDE SEQUENCE [LARGE SCALE GENOMIC DNA]</scope>
    <source>
        <strain evidence="1 2">HTCC2155</strain>
    </source>
</reference>
<dbReference type="EMBL" id="ABCK01000007">
    <property type="protein sequence ID" value="EDM27846.1"/>
    <property type="molecule type" value="Genomic_DNA"/>
</dbReference>
<organism evidence="1 2">
    <name type="scientific">Lentisphaera araneosa HTCC2155</name>
    <dbReference type="NCBI Taxonomy" id="313628"/>
    <lineage>
        <taxon>Bacteria</taxon>
        <taxon>Pseudomonadati</taxon>
        <taxon>Lentisphaerota</taxon>
        <taxon>Lentisphaeria</taxon>
        <taxon>Lentisphaerales</taxon>
        <taxon>Lentisphaeraceae</taxon>
        <taxon>Lentisphaera</taxon>
    </lineage>
</organism>
<dbReference type="Proteomes" id="UP000004947">
    <property type="component" value="Unassembled WGS sequence"/>
</dbReference>
<dbReference type="RefSeq" id="WP_007278360.1">
    <property type="nucleotide sequence ID" value="NZ_ABCK01000007.1"/>
</dbReference>
<evidence type="ECO:0000313" key="2">
    <source>
        <dbReference type="Proteomes" id="UP000004947"/>
    </source>
</evidence>
<comment type="caution">
    <text evidence="1">The sequence shown here is derived from an EMBL/GenBank/DDBJ whole genome shotgun (WGS) entry which is preliminary data.</text>
</comment>
<gene>
    <name evidence="1" type="ORF">LNTAR_00555</name>
</gene>
<proteinExistence type="predicted"/>
<sequence length="56" mass="6571">MNDLIFYNYPKSGAKSPSRLVKDWQILAGRAREGQRPSRMQSIMTSIQPNYEKFYT</sequence>
<evidence type="ECO:0000313" key="1">
    <source>
        <dbReference type="EMBL" id="EDM27846.1"/>
    </source>
</evidence>
<dbReference type="AlphaFoldDB" id="A6DKE8"/>
<accession>A6DKE8</accession>